<dbReference type="Gene3D" id="1.20.5.110">
    <property type="match status" value="1"/>
</dbReference>
<organism evidence="7 8">
    <name type="scientific">Hortaea werneckii</name>
    <name type="common">Black yeast</name>
    <name type="synonym">Cladosporium werneckii</name>
    <dbReference type="NCBI Taxonomy" id="91943"/>
    <lineage>
        <taxon>Eukaryota</taxon>
        <taxon>Fungi</taxon>
        <taxon>Dikarya</taxon>
        <taxon>Ascomycota</taxon>
        <taxon>Pezizomycotina</taxon>
        <taxon>Dothideomycetes</taxon>
        <taxon>Dothideomycetidae</taxon>
        <taxon>Mycosphaerellales</taxon>
        <taxon>Teratosphaeriaceae</taxon>
        <taxon>Hortaea</taxon>
    </lineage>
</organism>
<sequence>MADDPFHSAQSDLESLLQQARPLLTSYLRIRSSASSATSPELVEARQELEGTLTDLTADLQDLVDSVKAVEGDPGRYGLSHAEVDRRRRLVGEVGREVEEMHSQLNTTIQTSDARKGGGGLAHPDSFGSAADEDGDPLAGQGDEDDGYGEWEQQRQMEMMHEQDEALDGVFQTVGNLRLQADTMGRELEEQAEMLEDTENIADRVGGMFAGRCGTIGLISFKGFRLTNRTDRWSSCFIAVLIFVLILLLILVLVL</sequence>
<evidence type="ECO:0000313" key="8">
    <source>
        <dbReference type="Proteomes" id="UP000270230"/>
    </source>
</evidence>
<dbReference type="GO" id="GO:0048193">
    <property type="term" value="P:Golgi vesicle transport"/>
    <property type="evidence" value="ECO:0007669"/>
    <property type="project" value="InterPro"/>
</dbReference>
<dbReference type="EMBL" id="QWIN01001220">
    <property type="protein sequence ID" value="RMY43194.1"/>
    <property type="molecule type" value="Genomic_DNA"/>
</dbReference>
<dbReference type="Pfam" id="PF09177">
    <property type="entry name" value="STX6_10_61_N"/>
    <property type="match status" value="1"/>
</dbReference>
<proteinExistence type="predicted"/>
<evidence type="ECO:0000256" key="1">
    <source>
        <dbReference type="ARBA" id="ARBA00004409"/>
    </source>
</evidence>
<evidence type="ECO:0000256" key="5">
    <source>
        <dbReference type="SAM" id="Phobius"/>
    </source>
</evidence>
<dbReference type="FunFam" id="1.20.58.90:FF:000012">
    <property type="entry name" value="SNARE domain protein"/>
    <property type="match status" value="1"/>
</dbReference>
<keyword evidence="3" id="KW-0333">Golgi apparatus</keyword>
<feature type="domain" description="T-SNARE coiled-coil homology" evidence="6">
    <location>
        <begin position="157"/>
        <end position="205"/>
    </location>
</feature>
<feature type="region of interest" description="Disordered" evidence="4">
    <location>
        <begin position="108"/>
        <end position="148"/>
    </location>
</feature>
<dbReference type="CDD" id="cd15851">
    <property type="entry name" value="SNARE_Syntaxin6"/>
    <property type="match status" value="1"/>
</dbReference>
<protein>
    <recommendedName>
        <fullName evidence="6">t-SNARE coiled-coil homology domain-containing protein</fullName>
    </recommendedName>
</protein>
<evidence type="ECO:0000256" key="3">
    <source>
        <dbReference type="ARBA" id="ARBA00023034"/>
    </source>
</evidence>
<evidence type="ECO:0000313" key="7">
    <source>
        <dbReference type="EMBL" id="RMY43194.1"/>
    </source>
</evidence>
<feature type="transmembrane region" description="Helical" evidence="5">
    <location>
        <begin position="233"/>
        <end position="254"/>
    </location>
</feature>
<keyword evidence="5" id="KW-1133">Transmembrane helix</keyword>
<dbReference type="GO" id="GO:0015031">
    <property type="term" value="P:protein transport"/>
    <property type="evidence" value="ECO:0007669"/>
    <property type="project" value="UniProtKB-KW"/>
</dbReference>
<dbReference type="SUPFAM" id="SSF47661">
    <property type="entry name" value="t-snare proteins"/>
    <property type="match status" value="1"/>
</dbReference>
<evidence type="ECO:0000259" key="6">
    <source>
        <dbReference type="PROSITE" id="PS50192"/>
    </source>
</evidence>
<dbReference type="GO" id="GO:0000139">
    <property type="term" value="C:Golgi membrane"/>
    <property type="evidence" value="ECO:0007669"/>
    <property type="project" value="UniProtKB-SubCell"/>
</dbReference>
<dbReference type="InterPro" id="IPR000727">
    <property type="entry name" value="T_SNARE_dom"/>
</dbReference>
<accession>A0A3M7BU31</accession>
<dbReference type="AlphaFoldDB" id="A0A3M7BU31"/>
<feature type="compositionally biased region" description="Acidic residues" evidence="4">
    <location>
        <begin position="131"/>
        <end position="148"/>
    </location>
</feature>
<evidence type="ECO:0000256" key="2">
    <source>
        <dbReference type="ARBA" id="ARBA00022927"/>
    </source>
</evidence>
<name>A0A3M7BU31_HORWE</name>
<dbReference type="Gene3D" id="1.20.58.90">
    <property type="match status" value="1"/>
</dbReference>
<dbReference type="InterPro" id="IPR010989">
    <property type="entry name" value="SNARE"/>
</dbReference>
<dbReference type="SUPFAM" id="SSF58038">
    <property type="entry name" value="SNARE fusion complex"/>
    <property type="match status" value="1"/>
</dbReference>
<dbReference type="Proteomes" id="UP000270230">
    <property type="component" value="Unassembled WGS sequence"/>
</dbReference>
<reference evidence="7 8" key="1">
    <citation type="journal article" date="2018" name="BMC Genomics">
        <title>Genomic evidence for intraspecific hybridization in a clonal and extremely halotolerant yeast.</title>
        <authorList>
            <person name="Gostincar C."/>
            <person name="Stajich J.E."/>
            <person name="Zupancic J."/>
            <person name="Zalar P."/>
            <person name="Gunde-Cimerman N."/>
        </authorList>
    </citation>
    <scope>NUCLEOTIDE SEQUENCE [LARGE SCALE GENOMIC DNA]</scope>
    <source>
        <strain evidence="7 8">EXF-151</strain>
    </source>
</reference>
<dbReference type="PROSITE" id="PS50192">
    <property type="entry name" value="T_SNARE"/>
    <property type="match status" value="1"/>
</dbReference>
<keyword evidence="5" id="KW-0812">Transmembrane</keyword>
<gene>
    <name evidence="7" type="ORF">D0865_11421</name>
</gene>
<dbReference type="InterPro" id="IPR015260">
    <property type="entry name" value="Syntaxin-6/10/61_N"/>
</dbReference>
<dbReference type="OrthoDB" id="546861at2759"/>
<keyword evidence="5" id="KW-0472">Membrane</keyword>
<keyword evidence="2" id="KW-0653">Protein transport</keyword>
<comment type="subcellular location">
    <subcellularLocation>
        <location evidence="1">Golgi apparatus membrane</location>
        <topology evidence="1">Single-pass type IV membrane protein</topology>
    </subcellularLocation>
</comment>
<dbReference type="CDD" id="cd21444">
    <property type="entry name" value="SNARE_NTD_Tlg1p-like"/>
    <property type="match status" value="1"/>
</dbReference>
<keyword evidence="2" id="KW-0813">Transport</keyword>
<dbReference type="InterPro" id="IPR048036">
    <property type="entry name" value="Tlg1p-like_N"/>
</dbReference>
<evidence type="ECO:0000256" key="4">
    <source>
        <dbReference type="SAM" id="MobiDB-lite"/>
    </source>
</evidence>
<comment type="caution">
    <text evidence="7">The sequence shown here is derived from an EMBL/GenBank/DDBJ whole genome shotgun (WGS) entry which is preliminary data.</text>
</comment>